<comment type="similarity">
    <text evidence="11">Belongs to the polysaccharide monooxygenase AA14 family.</text>
</comment>
<dbReference type="Pfam" id="PF22810">
    <property type="entry name" value="LPMO_AA14"/>
    <property type="match status" value="1"/>
</dbReference>
<evidence type="ECO:0000256" key="7">
    <source>
        <dbReference type="ARBA" id="ARBA00023008"/>
    </source>
</evidence>
<keyword evidence="7" id="KW-0186">Copper</keyword>
<protein>
    <submittedName>
        <fullName evidence="14">Uncharacterized protein</fullName>
    </submittedName>
</protein>
<evidence type="ECO:0000256" key="9">
    <source>
        <dbReference type="ARBA" id="ARBA00023157"/>
    </source>
</evidence>
<keyword evidence="3" id="KW-0964">Secreted</keyword>
<evidence type="ECO:0000256" key="11">
    <source>
        <dbReference type="ARBA" id="ARBA00046340"/>
    </source>
</evidence>
<evidence type="ECO:0000313" key="15">
    <source>
        <dbReference type="Proteomes" id="UP001556367"/>
    </source>
</evidence>
<evidence type="ECO:0000256" key="10">
    <source>
        <dbReference type="ARBA" id="ARBA00023180"/>
    </source>
</evidence>
<feature type="compositionally biased region" description="Low complexity" evidence="12">
    <location>
        <begin position="302"/>
        <end position="323"/>
    </location>
</feature>
<keyword evidence="9" id="KW-1015">Disulfide bond</keyword>
<dbReference type="EMBL" id="JASNQZ010000001">
    <property type="protein sequence ID" value="KAL0961178.1"/>
    <property type="molecule type" value="Genomic_DNA"/>
</dbReference>
<keyword evidence="6" id="KW-0560">Oxidoreductase</keyword>
<comment type="subcellular location">
    <subcellularLocation>
        <location evidence="2">Secreted</location>
    </subcellularLocation>
</comment>
<organism evidence="14 15">
    <name type="scientific">Hohenbuehelia grisea</name>
    <dbReference type="NCBI Taxonomy" id="104357"/>
    <lineage>
        <taxon>Eukaryota</taxon>
        <taxon>Fungi</taxon>
        <taxon>Dikarya</taxon>
        <taxon>Basidiomycota</taxon>
        <taxon>Agaricomycotina</taxon>
        <taxon>Agaricomycetes</taxon>
        <taxon>Agaricomycetidae</taxon>
        <taxon>Agaricales</taxon>
        <taxon>Pleurotineae</taxon>
        <taxon>Pleurotaceae</taxon>
        <taxon>Hohenbuehelia</taxon>
    </lineage>
</organism>
<comment type="caution">
    <text evidence="14">The sequence shown here is derived from an EMBL/GenBank/DDBJ whole genome shotgun (WGS) entry which is preliminary data.</text>
</comment>
<feature type="chain" id="PRO_5046773926" evidence="13">
    <location>
        <begin position="22"/>
        <end position="354"/>
    </location>
</feature>
<evidence type="ECO:0000256" key="2">
    <source>
        <dbReference type="ARBA" id="ARBA00004613"/>
    </source>
</evidence>
<keyword evidence="5 13" id="KW-0732">Signal</keyword>
<evidence type="ECO:0000256" key="6">
    <source>
        <dbReference type="ARBA" id="ARBA00023002"/>
    </source>
</evidence>
<reference evidence="15" key="1">
    <citation type="submission" date="2024-06" db="EMBL/GenBank/DDBJ databases">
        <title>Multi-omics analyses provide insights into the biosynthesis of the anticancer antibiotic pleurotin in Hohenbuehelia grisea.</title>
        <authorList>
            <person name="Weaver J.A."/>
            <person name="Alberti F."/>
        </authorList>
    </citation>
    <scope>NUCLEOTIDE SEQUENCE [LARGE SCALE GENOMIC DNA]</scope>
    <source>
        <strain evidence="15">T-177</strain>
    </source>
</reference>
<name>A0ABR3K153_9AGAR</name>
<dbReference type="InterPro" id="IPR054497">
    <property type="entry name" value="LPMO_AA14"/>
</dbReference>
<keyword evidence="15" id="KW-1185">Reference proteome</keyword>
<evidence type="ECO:0000256" key="12">
    <source>
        <dbReference type="SAM" id="MobiDB-lite"/>
    </source>
</evidence>
<evidence type="ECO:0000256" key="4">
    <source>
        <dbReference type="ARBA" id="ARBA00022723"/>
    </source>
</evidence>
<keyword evidence="4" id="KW-0479">Metal-binding</keyword>
<evidence type="ECO:0000256" key="5">
    <source>
        <dbReference type="ARBA" id="ARBA00022729"/>
    </source>
</evidence>
<feature type="signal peptide" evidence="13">
    <location>
        <begin position="1"/>
        <end position="21"/>
    </location>
</feature>
<evidence type="ECO:0000256" key="13">
    <source>
        <dbReference type="SAM" id="SignalP"/>
    </source>
</evidence>
<evidence type="ECO:0000313" key="14">
    <source>
        <dbReference type="EMBL" id="KAL0961178.1"/>
    </source>
</evidence>
<keyword evidence="10" id="KW-0325">Glycoprotein</keyword>
<gene>
    <name evidence="14" type="ORF">HGRIS_006150</name>
</gene>
<comment type="cofactor">
    <cofactor evidence="1">
        <name>Cu(2+)</name>
        <dbReference type="ChEBI" id="CHEBI:29036"/>
    </cofactor>
</comment>
<sequence>MQLANAFFVLTIACSARQVRAHVAAWHKGMYCFNGTQPGFVNQNANEAVQPLFNLTRDEWWFHHKNNCDQFPPAPGDFLELPAGGTFTVEHAVNRAYTSLSYNGAGANEFLDGQPLPKLAENVELPCISSPNIHTQNESMAAGTAFAISYQSDITKVTEENLVVFTVLYNTPWRRIATYSVPASMPACPAEGCICAWGWVPNGCGEPNMYMLPYRCRVTGATSTIPLAPAKPAGWCEDDFSKCTPGAKQMIYWNQFEGNNIEVSGLDLSGHVRSPAYNVKLGFPNGAQNDIFLTGAAASSAASSAPRPTSTTPTSTPTSSSRPQDNSASRAGQLSHPALHYATLCFIFITLRLL</sequence>
<feature type="region of interest" description="Disordered" evidence="12">
    <location>
        <begin position="302"/>
        <end position="332"/>
    </location>
</feature>
<evidence type="ECO:0000256" key="8">
    <source>
        <dbReference type="ARBA" id="ARBA00023033"/>
    </source>
</evidence>
<keyword evidence="8" id="KW-0503">Monooxygenase</keyword>
<accession>A0ABR3K153</accession>
<evidence type="ECO:0000256" key="3">
    <source>
        <dbReference type="ARBA" id="ARBA00022525"/>
    </source>
</evidence>
<proteinExistence type="inferred from homology"/>
<evidence type="ECO:0000256" key="1">
    <source>
        <dbReference type="ARBA" id="ARBA00001973"/>
    </source>
</evidence>
<dbReference type="Proteomes" id="UP001556367">
    <property type="component" value="Unassembled WGS sequence"/>
</dbReference>